<evidence type="ECO:0008006" key="3">
    <source>
        <dbReference type="Google" id="ProtNLM"/>
    </source>
</evidence>
<gene>
    <name evidence="1" type="ordered locus">PP_0683</name>
</gene>
<dbReference type="PaxDb" id="160488-PP_0683"/>
<dbReference type="Proteomes" id="UP000000556">
    <property type="component" value="Chromosome"/>
</dbReference>
<dbReference type="BioCyc" id="PPUT160488:G1G01-755-MONOMER"/>
<accession>Q88Q15</accession>
<dbReference type="PhylomeDB" id="Q88Q15"/>
<dbReference type="PATRIC" id="fig|160488.4.peg.731"/>
<dbReference type="OrthoDB" id="7063376at2"/>
<dbReference type="KEGG" id="ppu:PP_0683"/>
<reference evidence="1 2" key="2">
    <citation type="journal article" date="2016" name="Environ. Microbiol.">
        <title>The revisited genome of Pseudomonas putida KT2440 enlightens its value as a robust metabolic chassis.</title>
        <authorList>
            <person name="Belda E."/>
            <person name="van Heck R.G."/>
            <person name="Lopez-Sanchez M.J."/>
            <person name="Cruveiller S."/>
            <person name="Barbe V."/>
            <person name="Fraser C."/>
            <person name="Klenk H.P."/>
            <person name="Petersen J."/>
            <person name="Morgat A."/>
            <person name="Nikel P.I."/>
            <person name="Vallenet D."/>
            <person name="Rouy Z."/>
            <person name="Sekowska A."/>
            <person name="Martins Dos Santos V.A."/>
            <person name="de Lorenzo V."/>
            <person name="Danchin A."/>
            <person name="Medigue C."/>
        </authorList>
    </citation>
    <scope>NUCLEOTIDE SEQUENCE [LARGE SCALE GENOMIC DNA]</scope>
    <source>
        <strain evidence="2">ATCC 47054 / DSM 6125 / CFBP 8728 / NCIMB 11950 / KT2440</strain>
    </source>
</reference>
<dbReference type="Pfam" id="PF20090">
    <property type="entry name" value="DUF6482"/>
    <property type="match status" value="1"/>
</dbReference>
<name>Q88Q15_PSEPK</name>
<dbReference type="InterPro" id="IPR045508">
    <property type="entry name" value="DUF6482"/>
</dbReference>
<evidence type="ECO:0000313" key="1">
    <source>
        <dbReference type="EMBL" id="AAN66308.1"/>
    </source>
</evidence>
<evidence type="ECO:0000313" key="2">
    <source>
        <dbReference type="Proteomes" id="UP000000556"/>
    </source>
</evidence>
<organism evidence="1 2">
    <name type="scientific">Pseudomonas putida (strain ATCC 47054 / DSM 6125 / CFBP 8728 / NCIMB 11950 / KT2440)</name>
    <dbReference type="NCBI Taxonomy" id="160488"/>
    <lineage>
        <taxon>Bacteria</taxon>
        <taxon>Pseudomonadati</taxon>
        <taxon>Pseudomonadota</taxon>
        <taxon>Gammaproteobacteria</taxon>
        <taxon>Pseudomonadales</taxon>
        <taxon>Pseudomonadaceae</taxon>
        <taxon>Pseudomonas</taxon>
    </lineage>
</organism>
<dbReference type="STRING" id="160488.PP_0683"/>
<proteinExistence type="predicted"/>
<protein>
    <recommendedName>
        <fullName evidence="3">Cation transporter</fullName>
    </recommendedName>
</protein>
<dbReference type="AlphaFoldDB" id="Q88Q15"/>
<sequence length="129" mass="14434">MASVMPCAFSLPVQKMSSHAWFPSRGALMNLHQLNTEARAGHVDELNLIAIEGGDYLLEARVKGHPHPLSDTRGERLRVHSVEDARKLLQTIPMVSMNLVHWSVQDEMCGMGTHPEEDLKVPISQRSAW</sequence>
<keyword evidence="2" id="KW-1185">Reference proteome</keyword>
<reference evidence="1 2" key="1">
    <citation type="journal article" date="2002" name="Environ. Microbiol.">
        <title>Complete genome sequence and comparative analysis of the metabolically versatile Pseudomonas putida KT2440.</title>
        <authorList>
            <person name="Nelson K.E."/>
            <person name="Weinel C."/>
            <person name="Paulsen I.T."/>
            <person name="Dodson R.J."/>
            <person name="Hilbert H."/>
            <person name="Martins dos Santos V.A."/>
            <person name="Fouts D.E."/>
            <person name="Gill S.R."/>
            <person name="Pop M."/>
            <person name="Holmes M."/>
            <person name="Brinkac L."/>
            <person name="Beanan M."/>
            <person name="DeBoy R.T."/>
            <person name="Daugherty S."/>
            <person name="Kolonay J."/>
            <person name="Madupu R."/>
            <person name="Nelson W."/>
            <person name="White O."/>
            <person name="Peterson J."/>
            <person name="Khouri H."/>
            <person name="Hance I."/>
            <person name="Chris Lee P."/>
            <person name="Holtzapple E."/>
            <person name="Scanlan D."/>
            <person name="Tran K."/>
            <person name="Moazzez A."/>
            <person name="Utterback T."/>
            <person name="Rizzo M."/>
            <person name="Lee K."/>
            <person name="Kosack D."/>
            <person name="Moestl D."/>
            <person name="Wedler H."/>
            <person name="Lauber J."/>
            <person name="Stjepandic D."/>
            <person name="Hoheisel J."/>
            <person name="Straetz M."/>
            <person name="Heim S."/>
            <person name="Kiewitz C."/>
            <person name="Eisen J.A."/>
            <person name="Timmis K.N."/>
            <person name="Dusterhoft A."/>
            <person name="Tummler B."/>
            <person name="Fraser C.M."/>
        </authorList>
    </citation>
    <scope>NUCLEOTIDE SEQUENCE [LARGE SCALE GENOMIC DNA]</scope>
    <source>
        <strain evidence="2">ATCC 47054 / DSM 6125 / CFBP 8728 / NCIMB 11950 / KT2440</strain>
    </source>
</reference>
<dbReference type="HOGENOM" id="CLU_159999_2_0_6"/>
<dbReference type="EMBL" id="AE015451">
    <property type="protein sequence ID" value="AAN66308.1"/>
    <property type="molecule type" value="Genomic_DNA"/>
</dbReference>
<dbReference type="eggNOG" id="ENOG5031798">
    <property type="taxonomic scope" value="Bacteria"/>
</dbReference>